<organism evidence="2 3">
    <name type="scientific">Aristolochia fimbriata</name>
    <name type="common">White veined hardy Dutchman's pipe vine</name>
    <dbReference type="NCBI Taxonomy" id="158543"/>
    <lineage>
        <taxon>Eukaryota</taxon>
        <taxon>Viridiplantae</taxon>
        <taxon>Streptophyta</taxon>
        <taxon>Embryophyta</taxon>
        <taxon>Tracheophyta</taxon>
        <taxon>Spermatophyta</taxon>
        <taxon>Magnoliopsida</taxon>
        <taxon>Magnoliidae</taxon>
        <taxon>Piperales</taxon>
        <taxon>Aristolochiaceae</taxon>
        <taxon>Aristolochia</taxon>
    </lineage>
</organism>
<feature type="compositionally biased region" description="Pro residues" evidence="1">
    <location>
        <begin position="21"/>
        <end position="36"/>
    </location>
</feature>
<evidence type="ECO:0000313" key="2">
    <source>
        <dbReference type="EMBL" id="KAG9450045.1"/>
    </source>
</evidence>
<feature type="region of interest" description="Disordered" evidence="1">
    <location>
        <begin position="15"/>
        <end position="92"/>
    </location>
</feature>
<name>A0AAV7EMI7_ARIFI</name>
<comment type="caution">
    <text evidence="2">The sequence shown here is derived from an EMBL/GenBank/DDBJ whole genome shotgun (WGS) entry which is preliminary data.</text>
</comment>
<dbReference type="Proteomes" id="UP000825729">
    <property type="component" value="Unassembled WGS sequence"/>
</dbReference>
<evidence type="ECO:0000313" key="3">
    <source>
        <dbReference type="Proteomes" id="UP000825729"/>
    </source>
</evidence>
<keyword evidence="3" id="KW-1185">Reference proteome</keyword>
<gene>
    <name evidence="2" type="ORF">H6P81_010010</name>
</gene>
<proteinExistence type="predicted"/>
<dbReference type="EMBL" id="JAINDJ010000004">
    <property type="protein sequence ID" value="KAG9450045.1"/>
    <property type="molecule type" value="Genomic_DNA"/>
</dbReference>
<sequence length="92" mass="10274">MTKIPHLNTEIVYTISRSKLPPRPRFSPPLARPSPSPSSTRRGKGQDSSWRKGRVRPEEGEGQAGEGRRVGLKEGGGSSRRRRKIGPEERED</sequence>
<reference evidence="2 3" key="1">
    <citation type="submission" date="2021-07" db="EMBL/GenBank/DDBJ databases">
        <title>The Aristolochia fimbriata genome: insights into angiosperm evolution, floral development and chemical biosynthesis.</title>
        <authorList>
            <person name="Jiao Y."/>
        </authorList>
    </citation>
    <scope>NUCLEOTIDE SEQUENCE [LARGE SCALE GENOMIC DNA]</scope>
    <source>
        <strain evidence="2">IBCAS-2021</strain>
        <tissue evidence="2">Leaf</tissue>
    </source>
</reference>
<accession>A0AAV7EMI7</accession>
<protein>
    <submittedName>
        <fullName evidence="2">Uncharacterized protein</fullName>
    </submittedName>
</protein>
<dbReference type="AlphaFoldDB" id="A0AAV7EMI7"/>
<evidence type="ECO:0000256" key="1">
    <source>
        <dbReference type="SAM" id="MobiDB-lite"/>
    </source>
</evidence>